<proteinExistence type="predicted"/>
<keyword evidence="1" id="KW-0732">Signal</keyword>
<organism evidence="3 4">
    <name type="scientific">Glarea lozoyensis (strain ATCC 20868 / MF5171)</name>
    <dbReference type="NCBI Taxonomy" id="1116229"/>
    <lineage>
        <taxon>Eukaryota</taxon>
        <taxon>Fungi</taxon>
        <taxon>Dikarya</taxon>
        <taxon>Ascomycota</taxon>
        <taxon>Pezizomycotina</taxon>
        <taxon>Leotiomycetes</taxon>
        <taxon>Helotiales</taxon>
        <taxon>Helotiaceae</taxon>
        <taxon>Glarea</taxon>
    </lineage>
</organism>
<keyword evidence="4" id="KW-1185">Reference proteome</keyword>
<evidence type="ECO:0000313" key="4">
    <source>
        <dbReference type="Proteomes" id="UP000016922"/>
    </source>
</evidence>
<sequence>MTFRAWFVWLVMACVATLCFAEVKMRRKIRILPFQAPPKPKLKGPRKKPRTGEEEIKIDPIREQARIEKKKLKAGRRPKQYKHSLSEGYTGVDLDHFHLYNKLPIELRTMILKHAAVPRKICLHFRWMRQDGKPKGQKFALKWQTDVPAMLAVDRETRTLAKLFYKPLLHISLGGLVVYFNYETDILYFGRKLLKDVRLLKQWFSNSFNLSSSNTPERMAEVKLMCKNVRHIAINNLQWLPDLALILGEFQHLQTITCYHKEEYEIEDNVRVGDTKFLEFWKQKAIDRKQTDYKTPVFNFSKTFWQEYTDVSPKAIRRRQRRKEKIEHRRDLLFRMACKAGDSGPNRRKRTVVEVKPYNWWVKDEETDKSATASEK</sequence>
<feature type="signal peptide" evidence="1">
    <location>
        <begin position="1"/>
        <end position="21"/>
    </location>
</feature>
<dbReference type="PANTHER" id="PTHR35910:SF6">
    <property type="entry name" value="2EXR DOMAIN-CONTAINING PROTEIN"/>
    <property type="match status" value="1"/>
</dbReference>
<evidence type="ECO:0000313" key="3">
    <source>
        <dbReference type="EMBL" id="EPE27958.1"/>
    </source>
</evidence>
<protein>
    <recommendedName>
        <fullName evidence="2">2EXR domain-containing protein</fullName>
    </recommendedName>
</protein>
<accession>S3DNA0</accession>
<dbReference type="KEGG" id="glz:GLAREA_04749"/>
<dbReference type="AlphaFoldDB" id="S3DNA0"/>
<dbReference type="InterPro" id="IPR045518">
    <property type="entry name" value="2EXR"/>
</dbReference>
<dbReference type="EMBL" id="KE145369">
    <property type="protein sequence ID" value="EPE27958.1"/>
    <property type="molecule type" value="Genomic_DNA"/>
</dbReference>
<feature type="domain" description="2EXR" evidence="2">
    <location>
        <begin position="97"/>
        <end position="187"/>
    </location>
</feature>
<dbReference type="GeneID" id="19463804"/>
<dbReference type="HOGENOM" id="CLU_735771_0_0_1"/>
<gene>
    <name evidence="3" type="ORF">GLAREA_04749</name>
</gene>
<feature type="chain" id="PRO_5004508502" description="2EXR domain-containing protein" evidence="1">
    <location>
        <begin position="22"/>
        <end position="376"/>
    </location>
</feature>
<dbReference type="Proteomes" id="UP000016922">
    <property type="component" value="Unassembled WGS sequence"/>
</dbReference>
<dbReference type="RefSeq" id="XP_008085317.1">
    <property type="nucleotide sequence ID" value="XM_008087126.1"/>
</dbReference>
<dbReference type="Pfam" id="PF20150">
    <property type="entry name" value="2EXR"/>
    <property type="match status" value="1"/>
</dbReference>
<reference evidence="3 4" key="1">
    <citation type="journal article" date="2013" name="BMC Genomics">
        <title>Genomics-driven discovery of the pneumocandin biosynthetic gene cluster in the fungus Glarea lozoyensis.</title>
        <authorList>
            <person name="Chen L."/>
            <person name="Yue Q."/>
            <person name="Zhang X."/>
            <person name="Xiang M."/>
            <person name="Wang C."/>
            <person name="Li S."/>
            <person name="Che Y."/>
            <person name="Ortiz-Lopez F.J."/>
            <person name="Bills G.F."/>
            <person name="Liu X."/>
            <person name="An Z."/>
        </authorList>
    </citation>
    <scope>NUCLEOTIDE SEQUENCE [LARGE SCALE GENOMIC DNA]</scope>
    <source>
        <strain evidence="4">ATCC 20868 / MF5171</strain>
    </source>
</reference>
<evidence type="ECO:0000256" key="1">
    <source>
        <dbReference type="SAM" id="SignalP"/>
    </source>
</evidence>
<dbReference type="PANTHER" id="PTHR35910">
    <property type="entry name" value="2EXR DOMAIN-CONTAINING PROTEIN"/>
    <property type="match status" value="1"/>
</dbReference>
<evidence type="ECO:0000259" key="2">
    <source>
        <dbReference type="Pfam" id="PF20150"/>
    </source>
</evidence>
<dbReference type="OrthoDB" id="3540486at2759"/>
<name>S3DNA0_GLAL2</name>